<feature type="chain" id="PRO_5045307334" evidence="1">
    <location>
        <begin position="21"/>
        <end position="340"/>
    </location>
</feature>
<protein>
    <submittedName>
        <fullName evidence="2">Uncharacterized protein</fullName>
    </submittedName>
</protein>
<reference evidence="2" key="1">
    <citation type="submission" date="2022-10" db="EMBL/GenBank/DDBJ databases">
        <title>Algoriphagus sp. a novel bacteria isolate from halophytes salicornia europaea.</title>
        <authorList>
            <person name="Peng Y."/>
            <person name="Jiang L."/>
            <person name="Lee J."/>
        </authorList>
    </citation>
    <scope>NUCLEOTIDE SEQUENCE</scope>
    <source>
        <strain evidence="2">TR-M5</strain>
    </source>
</reference>
<feature type="signal peptide" evidence="1">
    <location>
        <begin position="1"/>
        <end position="20"/>
    </location>
</feature>
<proteinExistence type="predicted"/>
<evidence type="ECO:0000256" key="1">
    <source>
        <dbReference type="SAM" id="SignalP"/>
    </source>
</evidence>
<evidence type="ECO:0000313" key="3">
    <source>
        <dbReference type="Proteomes" id="UP001163156"/>
    </source>
</evidence>
<keyword evidence="1" id="KW-0732">Signal</keyword>
<name>A0ABY6MK51_9BACT</name>
<gene>
    <name evidence="2" type="ORF">OM944_06565</name>
</gene>
<organism evidence="2 3">
    <name type="scientific">Algoriphagus halophytocola</name>
    <dbReference type="NCBI Taxonomy" id="2991499"/>
    <lineage>
        <taxon>Bacteria</taxon>
        <taxon>Pseudomonadati</taxon>
        <taxon>Bacteroidota</taxon>
        <taxon>Cytophagia</taxon>
        <taxon>Cytophagales</taxon>
        <taxon>Cyclobacteriaceae</taxon>
        <taxon>Algoriphagus</taxon>
    </lineage>
</organism>
<keyword evidence="3" id="KW-1185">Reference proteome</keyword>
<sequence>MKKLLFWVCGLIFLTFSVHAKQEARLFDNEEILDVNMGFSVKNLRKFTNDSTYMDSFFAYKNSSGSMDSLEVELRVRGNFRLQNCFYPPLRMKIKKKKAKGTILQGNRKLKIVFPCAKNSNADSFVAKEFACYQMYELVNQHYFRTRLVRINFLNEDDKKGEPVQLLGFLVEDDDEVAKRFDAEILENTRVIGTLLEDSSAVRHDYFQFMIGNTDWSSLNQHNMKILRLKDDSVIPLAYDFDMTGLVMPPYSQVSNLLEISSVKERLYRGYCREEPMMQAIRQEYLANEKQLLEAVNDLQPLINEREIDNMHAFLNEFFDILKDDNRFAINILSACRTVN</sequence>
<dbReference type="Proteomes" id="UP001163156">
    <property type="component" value="Chromosome"/>
</dbReference>
<accession>A0ABY6MK51</accession>
<dbReference type="EMBL" id="CP110226">
    <property type="protein sequence ID" value="UZD24156.1"/>
    <property type="molecule type" value="Genomic_DNA"/>
</dbReference>
<evidence type="ECO:0000313" key="2">
    <source>
        <dbReference type="EMBL" id="UZD24156.1"/>
    </source>
</evidence>
<dbReference type="RefSeq" id="WP_264810875.1">
    <property type="nucleotide sequence ID" value="NZ_CP110226.1"/>
</dbReference>